<dbReference type="GO" id="GO:0016747">
    <property type="term" value="F:acyltransferase activity, transferring groups other than amino-acyl groups"/>
    <property type="evidence" value="ECO:0007669"/>
    <property type="project" value="InterPro"/>
</dbReference>
<organism evidence="4 5">
    <name type="scientific">Pirellulimonas nuda</name>
    <dbReference type="NCBI Taxonomy" id="2528009"/>
    <lineage>
        <taxon>Bacteria</taxon>
        <taxon>Pseudomonadati</taxon>
        <taxon>Planctomycetota</taxon>
        <taxon>Planctomycetia</taxon>
        <taxon>Pirellulales</taxon>
        <taxon>Lacipirellulaceae</taxon>
        <taxon>Pirellulimonas</taxon>
    </lineage>
</organism>
<gene>
    <name evidence="4" type="ORF">Pla175_39240</name>
</gene>
<evidence type="ECO:0000256" key="2">
    <source>
        <dbReference type="ARBA" id="ARBA00023315"/>
    </source>
</evidence>
<dbReference type="Proteomes" id="UP000317429">
    <property type="component" value="Chromosome"/>
</dbReference>
<dbReference type="InterPro" id="IPR050832">
    <property type="entry name" value="Bact_Acetyltransf"/>
</dbReference>
<protein>
    <submittedName>
        <fullName evidence="4">Putative acetyltransferase</fullName>
    </submittedName>
</protein>
<dbReference type="KEGG" id="pnd:Pla175_39240"/>
<reference evidence="4 5" key="1">
    <citation type="submission" date="2019-02" db="EMBL/GenBank/DDBJ databases">
        <title>Deep-cultivation of Planctomycetes and their phenomic and genomic characterization uncovers novel biology.</title>
        <authorList>
            <person name="Wiegand S."/>
            <person name="Jogler M."/>
            <person name="Boedeker C."/>
            <person name="Pinto D."/>
            <person name="Vollmers J."/>
            <person name="Rivas-Marin E."/>
            <person name="Kohn T."/>
            <person name="Peeters S.H."/>
            <person name="Heuer A."/>
            <person name="Rast P."/>
            <person name="Oberbeckmann S."/>
            <person name="Bunk B."/>
            <person name="Jeske O."/>
            <person name="Meyerdierks A."/>
            <person name="Storesund J.E."/>
            <person name="Kallscheuer N."/>
            <person name="Luecker S."/>
            <person name="Lage O.M."/>
            <person name="Pohl T."/>
            <person name="Merkel B.J."/>
            <person name="Hornburger P."/>
            <person name="Mueller R.-W."/>
            <person name="Bruemmer F."/>
            <person name="Labrenz M."/>
            <person name="Spormann A.M."/>
            <person name="Op den Camp H."/>
            <person name="Overmann J."/>
            <person name="Amann R."/>
            <person name="Jetten M.S.M."/>
            <person name="Mascher T."/>
            <person name="Medema M.H."/>
            <person name="Devos D.P."/>
            <person name="Kaster A.-K."/>
            <person name="Ovreas L."/>
            <person name="Rohde M."/>
            <person name="Galperin M.Y."/>
            <person name="Jogler C."/>
        </authorList>
    </citation>
    <scope>NUCLEOTIDE SEQUENCE [LARGE SCALE GENOMIC DNA]</scope>
    <source>
        <strain evidence="4 5">Pla175</strain>
    </source>
</reference>
<dbReference type="Gene3D" id="3.40.630.30">
    <property type="match status" value="1"/>
</dbReference>
<accession>A0A518DGB6</accession>
<dbReference type="CDD" id="cd04301">
    <property type="entry name" value="NAT_SF"/>
    <property type="match status" value="1"/>
</dbReference>
<proteinExistence type="predicted"/>
<sequence>MNGLLTFTRLRVEDSARLAALLALASAADRTLFHPFEFDEDSLRSVLAAARDDLLVGVSAQGVTDLAALYTLRGLDDGYASPMFGVFVSPTRRRCGVAALCITHAITTARLAGCPDVQLKVHHDNSAARALYARMGFQPMREMGGQAVLCKSFASPPGAVA</sequence>
<evidence type="ECO:0000313" key="4">
    <source>
        <dbReference type="EMBL" id="QDU90518.1"/>
    </source>
</evidence>
<dbReference type="InterPro" id="IPR016181">
    <property type="entry name" value="Acyl_CoA_acyltransferase"/>
</dbReference>
<dbReference type="EMBL" id="CP036291">
    <property type="protein sequence ID" value="QDU90518.1"/>
    <property type="molecule type" value="Genomic_DNA"/>
</dbReference>
<feature type="domain" description="N-acetyltransferase" evidence="3">
    <location>
        <begin position="5"/>
        <end position="155"/>
    </location>
</feature>
<evidence type="ECO:0000313" key="5">
    <source>
        <dbReference type="Proteomes" id="UP000317429"/>
    </source>
</evidence>
<name>A0A518DGB6_9BACT</name>
<keyword evidence="5" id="KW-1185">Reference proteome</keyword>
<evidence type="ECO:0000259" key="3">
    <source>
        <dbReference type="PROSITE" id="PS51186"/>
    </source>
</evidence>
<keyword evidence="2" id="KW-0012">Acyltransferase</keyword>
<dbReference type="OrthoDB" id="9796129at2"/>
<dbReference type="Pfam" id="PF00583">
    <property type="entry name" value="Acetyltransf_1"/>
    <property type="match status" value="1"/>
</dbReference>
<keyword evidence="1 4" id="KW-0808">Transferase</keyword>
<dbReference type="PROSITE" id="PS51186">
    <property type="entry name" value="GNAT"/>
    <property type="match status" value="1"/>
</dbReference>
<evidence type="ECO:0000256" key="1">
    <source>
        <dbReference type="ARBA" id="ARBA00022679"/>
    </source>
</evidence>
<dbReference type="RefSeq" id="WP_145289150.1">
    <property type="nucleotide sequence ID" value="NZ_CP036291.1"/>
</dbReference>
<dbReference type="InterPro" id="IPR000182">
    <property type="entry name" value="GNAT_dom"/>
</dbReference>
<dbReference type="AlphaFoldDB" id="A0A518DGB6"/>
<dbReference type="PANTHER" id="PTHR43877">
    <property type="entry name" value="AMINOALKYLPHOSPHONATE N-ACETYLTRANSFERASE-RELATED-RELATED"/>
    <property type="match status" value="1"/>
</dbReference>
<dbReference type="SUPFAM" id="SSF55729">
    <property type="entry name" value="Acyl-CoA N-acyltransferases (Nat)"/>
    <property type="match status" value="1"/>
</dbReference>